<keyword evidence="4" id="KW-0479">Metal-binding</keyword>
<reference evidence="5 6" key="1">
    <citation type="submission" date="2019-08" db="EMBL/GenBank/DDBJ databases">
        <title>Bacillus genomes from the desert of Cuatro Cienegas, Coahuila.</title>
        <authorList>
            <person name="Olmedo-Alvarez G."/>
        </authorList>
    </citation>
    <scope>NUCLEOTIDE SEQUENCE [LARGE SCALE GENOMIC DNA]</scope>
    <source>
        <strain evidence="5 6">CH446_14T</strain>
    </source>
</reference>
<comment type="similarity">
    <text evidence="4">Belongs to the class I-like SAM-binding methyltransferase superfamily. Cation-dependent O-methyltransferase family.</text>
</comment>
<dbReference type="GO" id="GO:0008171">
    <property type="term" value="F:O-methyltransferase activity"/>
    <property type="evidence" value="ECO:0007669"/>
    <property type="project" value="InterPro"/>
</dbReference>
<dbReference type="Proteomes" id="UP000322139">
    <property type="component" value="Unassembled WGS sequence"/>
</dbReference>
<feature type="binding site" evidence="4">
    <location>
        <position position="131"/>
    </location>
    <ligand>
        <name>Mg(2+)</name>
        <dbReference type="ChEBI" id="CHEBI:18420"/>
    </ligand>
</feature>
<gene>
    <name evidence="4" type="primary">trmR</name>
    <name evidence="5" type="ORF">FZD51_21070</name>
</gene>
<dbReference type="GO" id="GO:0008757">
    <property type="term" value="F:S-adenosylmethionine-dependent methyltransferase activity"/>
    <property type="evidence" value="ECO:0007669"/>
    <property type="project" value="TreeGrafter"/>
</dbReference>
<dbReference type="CDD" id="cd02440">
    <property type="entry name" value="AdoMet_MTases"/>
    <property type="match status" value="1"/>
</dbReference>
<sequence length="212" mass="23894">MLTDKVHGYIEGLIPERPGLFLEMEEYAKENGVPIMELPGIEALLQLLRIQKPERILEVGAAIGYSALRMSFAIPDAHIVTIERDEERIETARGYFRAADREDQITLLAGDALELEGETLKYGSYDAVFIDAAKGQYKNFFEIYARQLSDGGLIITDNVLFKGLVCESEIENKRIRSLVKKISEFNAWLMNHPDYDTVILPVGDGIAISKKR</sequence>
<dbReference type="AlphaFoldDB" id="A0A5D4QZ53"/>
<keyword evidence="4" id="KW-0819">tRNA processing</keyword>
<dbReference type="InterPro" id="IPR002935">
    <property type="entry name" value="SAM_O-MeTrfase"/>
</dbReference>
<name>A0A5D4QZ53_9BACI</name>
<dbReference type="HAMAP" id="MF_02217">
    <property type="entry name" value="TrmR_methyltr"/>
    <property type="match status" value="1"/>
</dbReference>
<feature type="binding site" evidence="4">
    <location>
        <position position="36"/>
    </location>
    <ligand>
        <name>S-adenosyl-L-methionine</name>
        <dbReference type="ChEBI" id="CHEBI:59789"/>
    </ligand>
</feature>
<evidence type="ECO:0000256" key="3">
    <source>
        <dbReference type="ARBA" id="ARBA00022691"/>
    </source>
</evidence>
<dbReference type="PROSITE" id="PS51682">
    <property type="entry name" value="SAM_OMT_I"/>
    <property type="match status" value="1"/>
</dbReference>
<keyword evidence="3 4" id="KW-0949">S-adenosyl-L-methionine</keyword>
<evidence type="ECO:0000256" key="2">
    <source>
        <dbReference type="ARBA" id="ARBA00022679"/>
    </source>
</evidence>
<dbReference type="EC" id="2.1.1.-" evidence="4"/>
<feature type="binding site" evidence="4">
    <location>
        <position position="131"/>
    </location>
    <ligand>
        <name>S-adenosyl-L-methionine</name>
        <dbReference type="ChEBI" id="CHEBI:59789"/>
    </ligand>
</feature>
<comment type="subunit">
    <text evidence="4">Homodimer.</text>
</comment>
<proteinExistence type="inferred from homology"/>
<feature type="binding site" evidence="4">
    <location>
        <position position="83"/>
    </location>
    <ligand>
        <name>S-adenosyl-L-methionine</name>
        <dbReference type="ChEBI" id="CHEBI:59789"/>
    </ligand>
</feature>
<dbReference type="PANTHER" id="PTHR10509">
    <property type="entry name" value="O-METHYLTRANSFERASE-RELATED"/>
    <property type="match status" value="1"/>
</dbReference>
<dbReference type="GO" id="GO:0030488">
    <property type="term" value="P:tRNA methylation"/>
    <property type="evidence" value="ECO:0007669"/>
    <property type="project" value="UniProtKB-UniRule"/>
</dbReference>
<keyword evidence="4" id="KW-0460">Magnesium</keyword>
<dbReference type="Pfam" id="PF01596">
    <property type="entry name" value="Methyltransf_3"/>
    <property type="match status" value="1"/>
</dbReference>
<evidence type="ECO:0000256" key="4">
    <source>
        <dbReference type="HAMAP-Rule" id="MF_02217"/>
    </source>
</evidence>
<keyword evidence="2 4" id="KW-0808">Transferase</keyword>
<comment type="catalytic activity">
    <reaction evidence="4">
        <text>5-hydroxyuridine(34) in tRNA + S-adenosyl-L-methionine = 5-methoxyuridine(34) in tRNA + S-adenosyl-L-homocysteine + H(+)</text>
        <dbReference type="Rhea" id="RHEA:60524"/>
        <dbReference type="Rhea" id="RHEA-COMP:13381"/>
        <dbReference type="Rhea" id="RHEA-COMP:15591"/>
        <dbReference type="ChEBI" id="CHEBI:15378"/>
        <dbReference type="ChEBI" id="CHEBI:57856"/>
        <dbReference type="ChEBI" id="CHEBI:59789"/>
        <dbReference type="ChEBI" id="CHEBI:136877"/>
        <dbReference type="ChEBI" id="CHEBI:143860"/>
    </reaction>
</comment>
<dbReference type="EMBL" id="VTER01000012">
    <property type="protein sequence ID" value="TYS44367.1"/>
    <property type="molecule type" value="Genomic_DNA"/>
</dbReference>
<feature type="binding site" evidence="4">
    <location>
        <position position="66"/>
    </location>
    <ligand>
        <name>S-adenosyl-L-methionine</name>
        <dbReference type="ChEBI" id="CHEBI:59789"/>
    </ligand>
</feature>
<dbReference type="InterPro" id="IPR050362">
    <property type="entry name" value="Cation-dep_OMT"/>
</dbReference>
<feature type="binding site" evidence="4">
    <location>
        <begin position="111"/>
        <end position="112"/>
    </location>
    <ligand>
        <name>S-adenosyl-L-methionine</name>
        <dbReference type="ChEBI" id="CHEBI:59789"/>
    </ligand>
</feature>
<dbReference type="GO" id="GO:0016300">
    <property type="term" value="F:tRNA (uridine) methyltransferase activity"/>
    <property type="evidence" value="ECO:0007669"/>
    <property type="project" value="UniProtKB-UniRule"/>
</dbReference>
<dbReference type="GO" id="GO:0000287">
    <property type="term" value="F:magnesium ion binding"/>
    <property type="evidence" value="ECO:0007669"/>
    <property type="project" value="UniProtKB-UniRule"/>
</dbReference>
<feature type="binding site" evidence="4">
    <location>
        <position position="157"/>
    </location>
    <ligand>
        <name>Mg(2+)</name>
        <dbReference type="ChEBI" id="CHEBI:18420"/>
    </ligand>
</feature>
<evidence type="ECO:0000313" key="6">
    <source>
        <dbReference type="Proteomes" id="UP000322139"/>
    </source>
</evidence>
<keyword evidence="1 4" id="KW-0489">Methyltransferase</keyword>
<evidence type="ECO:0000313" key="5">
    <source>
        <dbReference type="EMBL" id="TYS44367.1"/>
    </source>
</evidence>
<comment type="caution">
    <text evidence="5">The sequence shown here is derived from an EMBL/GenBank/DDBJ whole genome shotgun (WGS) entry which is preliminary data.</text>
</comment>
<dbReference type="PANTHER" id="PTHR10509:SF14">
    <property type="entry name" value="CAFFEOYL-COA O-METHYLTRANSFERASE 3-RELATED"/>
    <property type="match status" value="1"/>
</dbReference>
<dbReference type="InterPro" id="IPR029063">
    <property type="entry name" value="SAM-dependent_MTases_sf"/>
</dbReference>
<protein>
    <recommendedName>
        <fullName evidence="4">tRNA 5-hydroxyuridine methyltransferase</fullName>
        <ecNumber evidence="4">2.1.1.-</ecNumber>
    </recommendedName>
    <alternativeName>
        <fullName evidence="4">ho5U methyltransferase</fullName>
    </alternativeName>
</protein>
<organism evidence="5 6">
    <name type="scientific">Bacillus infantis</name>
    <dbReference type="NCBI Taxonomy" id="324767"/>
    <lineage>
        <taxon>Bacteria</taxon>
        <taxon>Bacillati</taxon>
        <taxon>Bacillota</taxon>
        <taxon>Bacilli</taxon>
        <taxon>Bacillales</taxon>
        <taxon>Bacillaceae</taxon>
        <taxon>Bacillus</taxon>
    </lineage>
</organism>
<feature type="binding site" evidence="4">
    <location>
        <position position="158"/>
    </location>
    <ligand>
        <name>Mg(2+)</name>
        <dbReference type="ChEBI" id="CHEBI:18420"/>
    </ligand>
</feature>
<dbReference type="SUPFAM" id="SSF53335">
    <property type="entry name" value="S-adenosyl-L-methionine-dependent methyltransferases"/>
    <property type="match status" value="1"/>
</dbReference>
<dbReference type="InterPro" id="IPR043675">
    <property type="entry name" value="TrmR_methyltr"/>
</dbReference>
<comment type="function">
    <text evidence="4">Catalyzes the methylation of 5-hydroxyuridine (ho5U) to form 5-methoxyuridine (mo5U) at position 34 in tRNAs.</text>
</comment>
<dbReference type="RefSeq" id="WP_148976550.1">
    <property type="nucleotide sequence ID" value="NZ_JBNIKT010000006.1"/>
</dbReference>
<evidence type="ECO:0000256" key="1">
    <source>
        <dbReference type="ARBA" id="ARBA00022603"/>
    </source>
</evidence>
<accession>A0A5D4QZ53</accession>
<dbReference type="Gene3D" id="3.40.50.150">
    <property type="entry name" value="Vaccinia Virus protein VP39"/>
    <property type="match status" value="1"/>
</dbReference>